<organism evidence="1 2">
    <name type="scientific">Prochlorococcus marinus (strain MIT 9312)</name>
    <dbReference type="NCBI Taxonomy" id="74546"/>
    <lineage>
        <taxon>Bacteria</taxon>
        <taxon>Bacillati</taxon>
        <taxon>Cyanobacteriota</taxon>
        <taxon>Cyanophyceae</taxon>
        <taxon>Synechococcales</taxon>
        <taxon>Prochlorococcaceae</taxon>
        <taxon>Prochlorococcus</taxon>
    </lineage>
</organism>
<dbReference type="EMBL" id="CP000111">
    <property type="protein sequence ID" value="ABB49430.1"/>
    <property type="molecule type" value="Genomic_DNA"/>
</dbReference>
<evidence type="ECO:0000313" key="2">
    <source>
        <dbReference type="Proteomes" id="UP000002715"/>
    </source>
</evidence>
<dbReference type="AlphaFoldDB" id="Q31CG5"/>
<dbReference type="KEGG" id="pmi:PMT9312_0369"/>
<gene>
    <name evidence="1" type="ordered locus">PMT9312_0369</name>
</gene>
<dbReference type="HOGENOM" id="CLU_1601236_0_0_3"/>
<accession>Q31CG5</accession>
<sequence length="166" mass="19308">MVKRGKPKRIIRSGKPSVCPECGNRNFLIVVYGMPTQKVWDDTGRYDCRGCCLPPFVEVIDHKDGNIYHCPEPKYVCSKKRCSLEVYMRKDAEIMPPIDDSSYFNGRKWMQGDFVIQSQQAARLRNKVWEHGGNGEEAMQKAFKTKTIRQLHQLQRKLLEGKNRDE</sequence>
<dbReference type="OrthoDB" id="4948232at2"/>
<protein>
    <submittedName>
        <fullName evidence="1">Uncharacterized protein</fullName>
    </submittedName>
</protein>
<dbReference type="STRING" id="74546.PMT9312_0369"/>
<dbReference type="Proteomes" id="UP000002715">
    <property type="component" value="Chromosome"/>
</dbReference>
<reference evidence="2" key="1">
    <citation type="submission" date="2005-07" db="EMBL/GenBank/DDBJ databases">
        <title>Complete sequence of Prochlorococcus marinus str. MIT 9312.</title>
        <authorList>
            <consortium name="US DOE Joint Genome Institute"/>
            <person name="Copeland A."/>
            <person name="Lucas S."/>
            <person name="Lapidus A."/>
            <person name="Barry K."/>
            <person name="Detter J.C."/>
            <person name="Glavina T."/>
            <person name="Hammon N."/>
            <person name="Israni S."/>
            <person name="Pitluck S."/>
            <person name="Thiel J."/>
            <person name="Schmutz J."/>
            <person name="Larimer F."/>
            <person name="Land M."/>
            <person name="Kyrpides N."/>
            <person name="Lykidis A."/>
            <person name="Richardson P."/>
        </authorList>
    </citation>
    <scope>NUCLEOTIDE SEQUENCE [LARGE SCALE GENOMIC DNA]</scope>
    <source>
        <strain evidence="2">MIT 9312</strain>
    </source>
</reference>
<proteinExistence type="predicted"/>
<evidence type="ECO:0000313" key="1">
    <source>
        <dbReference type="EMBL" id="ABB49430.1"/>
    </source>
</evidence>
<name>Q31CG5_PROM9</name>
<dbReference type="RefSeq" id="WP_011375930.1">
    <property type="nucleotide sequence ID" value="NC_007577.1"/>
</dbReference>